<name>A0A061G297_THECC</name>
<dbReference type="PROSITE" id="PS00972">
    <property type="entry name" value="USP_1"/>
    <property type="match status" value="1"/>
</dbReference>
<evidence type="ECO:0000313" key="12">
    <source>
        <dbReference type="Proteomes" id="UP000026915"/>
    </source>
</evidence>
<feature type="region of interest" description="Disordered" evidence="9">
    <location>
        <begin position="729"/>
        <end position="760"/>
    </location>
</feature>
<protein>
    <recommendedName>
        <fullName evidence="8">Ubiquitin carboxyl-terminal hydrolase</fullName>
        <ecNumber evidence="8">3.4.19.12</ecNumber>
    </recommendedName>
</protein>
<keyword evidence="6 8" id="KW-0788">Thiol protease</keyword>
<dbReference type="FunFam" id="3.90.70.10:FF:000116">
    <property type="entry name" value="Ubiquitin carboxyl-terminal hydrolase 20"/>
    <property type="match status" value="1"/>
</dbReference>
<dbReference type="PROSITE" id="PS00973">
    <property type="entry name" value="USP_2"/>
    <property type="match status" value="1"/>
</dbReference>
<evidence type="ECO:0000256" key="3">
    <source>
        <dbReference type="ARBA" id="ARBA00022670"/>
    </source>
</evidence>
<dbReference type="STRING" id="3641.A0A061G297"/>
<keyword evidence="3 8" id="KW-0645">Protease</keyword>
<dbReference type="InterPro" id="IPR038765">
    <property type="entry name" value="Papain-like_cys_pep_sf"/>
</dbReference>
<dbReference type="PANTHER" id="PTHR24006:SF747">
    <property type="entry name" value="UBIQUITIN CARBOXYL-TERMINAL HYDROLASE 20"/>
    <property type="match status" value="1"/>
</dbReference>
<dbReference type="EC" id="3.4.19.12" evidence="8"/>
<evidence type="ECO:0000256" key="1">
    <source>
        <dbReference type="ARBA" id="ARBA00000707"/>
    </source>
</evidence>
<dbReference type="FunCoup" id="A0A061G297">
    <property type="interactions" value="508"/>
</dbReference>
<feature type="region of interest" description="Disordered" evidence="9">
    <location>
        <begin position="76"/>
        <end position="110"/>
    </location>
</feature>
<dbReference type="GO" id="GO:0016579">
    <property type="term" value="P:protein deubiquitination"/>
    <property type="evidence" value="ECO:0007669"/>
    <property type="project" value="InterPro"/>
</dbReference>
<evidence type="ECO:0000256" key="8">
    <source>
        <dbReference type="RuleBase" id="RU366025"/>
    </source>
</evidence>
<comment type="function">
    <text evidence="7 8">Recognizes and hydrolyzes the peptide bond at the C-terminal Gly of ubiquitin. Involved in the processing of poly-ubiquitin precursors as well as that of ubiquitinated proteins.</text>
</comment>
<dbReference type="Proteomes" id="UP000026915">
    <property type="component" value="Chromosome 3"/>
</dbReference>
<dbReference type="GO" id="GO:0005634">
    <property type="term" value="C:nucleus"/>
    <property type="evidence" value="ECO:0000318"/>
    <property type="project" value="GO_Central"/>
</dbReference>
<dbReference type="Pfam" id="PF00443">
    <property type="entry name" value="UCH"/>
    <property type="match status" value="1"/>
</dbReference>
<dbReference type="InterPro" id="IPR028889">
    <property type="entry name" value="USP"/>
</dbReference>
<evidence type="ECO:0000259" key="10">
    <source>
        <dbReference type="PROSITE" id="PS50235"/>
    </source>
</evidence>
<dbReference type="OMA" id="HEENCTR"/>
<dbReference type="Gramene" id="EOY23990">
    <property type="protein sequence ID" value="EOY23990"/>
    <property type="gene ID" value="TCM_015710"/>
</dbReference>
<dbReference type="PROSITE" id="PS50235">
    <property type="entry name" value="USP_3"/>
    <property type="match status" value="1"/>
</dbReference>
<dbReference type="PANTHER" id="PTHR24006">
    <property type="entry name" value="UBIQUITIN CARBOXYL-TERMINAL HYDROLASE"/>
    <property type="match status" value="1"/>
</dbReference>
<dbReference type="InterPro" id="IPR001394">
    <property type="entry name" value="Peptidase_C19_UCH"/>
</dbReference>
<dbReference type="SUPFAM" id="SSF54001">
    <property type="entry name" value="Cysteine proteinases"/>
    <property type="match status" value="1"/>
</dbReference>
<dbReference type="GO" id="GO:0031647">
    <property type="term" value="P:regulation of protein stability"/>
    <property type="evidence" value="ECO:0000318"/>
    <property type="project" value="GO_Central"/>
</dbReference>
<evidence type="ECO:0000256" key="7">
    <source>
        <dbReference type="ARBA" id="ARBA00037450"/>
    </source>
</evidence>
<accession>A0A061G297</accession>
<dbReference type="GO" id="GO:0004843">
    <property type="term" value="F:cysteine-type deubiquitinase activity"/>
    <property type="evidence" value="ECO:0000318"/>
    <property type="project" value="GO_Central"/>
</dbReference>
<keyword evidence="12" id="KW-1185">Reference proteome</keyword>
<dbReference type="Gene3D" id="3.90.70.10">
    <property type="entry name" value="Cysteine proteinases"/>
    <property type="match status" value="1"/>
</dbReference>
<comment type="catalytic activity">
    <reaction evidence="1 8">
        <text>Thiol-dependent hydrolysis of ester, thioester, amide, peptide and isopeptide bonds formed by the C-terminal Gly of ubiquitin (a 76-residue protein attached to proteins as an intracellular targeting signal).</text>
        <dbReference type="EC" id="3.4.19.12"/>
    </reaction>
</comment>
<dbReference type="InterPro" id="IPR050164">
    <property type="entry name" value="Peptidase_C19"/>
</dbReference>
<gene>
    <name evidence="11" type="ORF">TCM_015710</name>
</gene>
<dbReference type="EMBL" id="CM001881">
    <property type="protein sequence ID" value="EOY23990.1"/>
    <property type="molecule type" value="Genomic_DNA"/>
</dbReference>
<feature type="domain" description="USP" evidence="10">
    <location>
        <begin position="192"/>
        <end position="501"/>
    </location>
</feature>
<comment type="similarity">
    <text evidence="2 8">Belongs to the peptidase C19 family.</text>
</comment>
<dbReference type="InParanoid" id="A0A061G297"/>
<reference evidence="11 12" key="1">
    <citation type="journal article" date="2013" name="Genome Biol.">
        <title>The genome sequence of the most widely cultivated cacao type and its use to identify candidate genes regulating pod color.</title>
        <authorList>
            <person name="Motamayor J.C."/>
            <person name="Mockaitis K."/>
            <person name="Schmutz J."/>
            <person name="Haiminen N."/>
            <person name="Iii D.L."/>
            <person name="Cornejo O."/>
            <person name="Findley S.D."/>
            <person name="Zheng P."/>
            <person name="Utro F."/>
            <person name="Royaert S."/>
            <person name="Saski C."/>
            <person name="Jenkins J."/>
            <person name="Podicheti R."/>
            <person name="Zhao M."/>
            <person name="Scheffler B.E."/>
            <person name="Stack J.C."/>
            <person name="Feltus F.A."/>
            <person name="Mustiga G.M."/>
            <person name="Amores F."/>
            <person name="Phillips W."/>
            <person name="Marelli J.P."/>
            <person name="May G.D."/>
            <person name="Shapiro H."/>
            <person name="Ma J."/>
            <person name="Bustamante C.D."/>
            <person name="Schnell R.J."/>
            <person name="Main D."/>
            <person name="Gilbert D."/>
            <person name="Parida L."/>
            <person name="Kuhn D.N."/>
        </authorList>
    </citation>
    <scope>NUCLEOTIDE SEQUENCE [LARGE SCALE GENOMIC DNA]</scope>
    <source>
        <strain evidence="12">cv. Matina 1-6</strain>
    </source>
</reference>
<keyword evidence="5 8" id="KW-0378">Hydrolase</keyword>
<keyword evidence="4 8" id="KW-0833">Ubl conjugation pathway</keyword>
<feature type="compositionally biased region" description="Polar residues" evidence="9">
    <location>
        <begin position="76"/>
        <end position="89"/>
    </location>
</feature>
<feature type="compositionally biased region" description="Polar residues" evidence="9">
    <location>
        <begin position="16"/>
        <end position="27"/>
    </location>
</feature>
<evidence type="ECO:0000256" key="2">
    <source>
        <dbReference type="ARBA" id="ARBA00009085"/>
    </source>
</evidence>
<sequence>METRPFCSKTLRSDAPSPSESFLSQENLDGLSPVLPSMADSLSGSSPVSQMALDSLDIQTLIEDVIDEGTVANPRLSESLSTNDVFSLTSPPPSPSSTDSEPSQPLALVPYDPQKPVNYQEKEEDPCRWDFSNCSSSDKGRNMASDQFYSRRENEFRDPGYGYSAWAPWSSRPLSPPKEASRNGREPTGVGAGLENLGNTCFINAVLQCFTHTVPFVLGLRSLNHEKPCARSVESFCLLCALHDHIELSLNSSGGIVSPSKIFDNLNYISSFLYRYEQEDAHEFLQCLLDRLGSCCSDSKPKNNCLSSSDDCLVKKVFGGRLVSQLCCCNCGYISYSYEPLNDLSLEIENVDTLPSALESFTKVEKIEDQGAKFRCENCKEEVAVEKQLMLDQAPSVATFHLKRFKTESGYVEKIDKHVFFPLELDLQPYTIVNQSSNEELKYQLYAVVKHSGFTPTSGHYVSYIRSSPNTWHKLNDSRVTRVEEEVVLSQEAYILFYARQGIPWFSTAIEVQKPCADPGISDSSPKSVLDNMEMECPSDPHVKSRADCGANESKDIPARTSTQFSGETHHEVEADNLHVAVEGISGSPPNESEFHVSKSIDFIDDNPMTSASMPPGPSSCSDGFDKNISNVSHHGENNCNQGVDEVPNNNSLPLMPSRSLRLDKCQRDSSECVPRSHLKDENRGIHRRAVNRTAVDQGRTEAMRYAKRMPTARGAKFMALLAPQTVGKMKKKAGSSSCKRVSPRCRNNHSLMHPVPVSR</sequence>
<feature type="region of interest" description="Disordered" evidence="9">
    <location>
        <begin position="1"/>
        <end position="48"/>
    </location>
</feature>
<dbReference type="eggNOG" id="KOG1865">
    <property type="taxonomic scope" value="Eukaryota"/>
</dbReference>
<evidence type="ECO:0000256" key="4">
    <source>
        <dbReference type="ARBA" id="ARBA00022786"/>
    </source>
</evidence>
<feature type="compositionally biased region" description="Basic and acidic residues" evidence="9">
    <location>
        <begin position="539"/>
        <end position="558"/>
    </location>
</feature>
<proteinExistence type="inferred from homology"/>
<organism evidence="11 12">
    <name type="scientific">Theobroma cacao</name>
    <name type="common">Cacao</name>
    <name type="synonym">Cocoa</name>
    <dbReference type="NCBI Taxonomy" id="3641"/>
    <lineage>
        <taxon>Eukaryota</taxon>
        <taxon>Viridiplantae</taxon>
        <taxon>Streptophyta</taxon>
        <taxon>Embryophyta</taxon>
        <taxon>Tracheophyta</taxon>
        <taxon>Spermatophyta</taxon>
        <taxon>Magnoliopsida</taxon>
        <taxon>eudicotyledons</taxon>
        <taxon>Gunneridae</taxon>
        <taxon>Pentapetalae</taxon>
        <taxon>rosids</taxon>
        <taxon>malvids</taxon>
        <taxon>Malvales</taxon>
        <taxon>Malvaceae</taxon>
        <taxon>Byttnerioideae</taxon>
        <taxon>Theobroma</taxon>
    </lineage>
</organism>
<dbReference type="GO" id="GO:0006508">
    <property type="term" value="P:proteolysis"/>
    <property type="evidence" value="ECO:0007669"/>
    <property type="project" value="UniProtKB-KW"/>
</dbReference>
<dbReference type="InterPro" id="IPR018200">
    <property type="entry name" value="USP_CS"/>
</dbReference>
<evidence type="ECO:0000313" key="11">
    <source>
        <dbReference type="EMBL" id="EOY23990.1"/>
    </source>
</evidence>
<feature type="region of interest" description="Disordered" evidence="9">
    <location>
        <begin position="539"/>
        <end position="564"/>
    </location>
</feature>
<evidence type="ECO:0000256" key="6">
    <source>
        <dbReference type="ARBA" id="ARBA00022807"/>
    </source>
</evidence>
<evidence type="ECO:0000256" key="5">
    <source>
        <dbReference type="ARBA" id="ARBA00022801"/>
    </source>
</evidence>
<dbReference type="GO" id="GO:0005829">
    <property type="term" value="C:cytosol"/>
    <property type="evidence" value="ECO:0000318"/>
    <property type="project" value="GO_Central"/>
</dbReference>
<dbReference type="AlphaFoldDB" id="A0A061G297"/>
<dbReference type="HOGENOM" id="CLU_018749_0_0_1"/>
<feature type="compositionally biased region" description="Low complexity" evidence="9">
    <location>
        <begin position="96"/>
        <end position="105"/>
    </location>
</feature>
<evidence type="ECO:0000256" key="9">
    <source>
        <dbReference type="SAM" id="MobiDB-lite"/>
    </source>
</evidence>